<dbReference type="AlphaFoldDB" id="F0WQ66"/>
<organism evidence="1">
    <name type="scientific">Albugo laibachii Nc14</name>
    <dbReference type="NCBI Taxonomy" id="890382"/>
    <lineage>
        <taxon>Eukaryota</taxon>
        <taxon>Sar</taxon>
        <taxon>Stramenopiles</taxon>
        <taxon>Oomycota</taxon>
        <taxon>Peronosporomycetes</taxon>
        <taxon>Albuginales</taxon>
        <taxon>Albuginaceae</taxon>
        <taxon>Albugo</taxon>
    </lineage>
</organism>
<reference evidence="1" key="2">
    <citation type="submission" date="2011-02" db="EMBL/GenBank/DDBJ databases">
        <authorList>
            <person name="MacLean D."/>
        </authorList>
    </citation>
    <scope>NUCLEOTIDE SEQUENCE</scope>
</reference>
<accession>F0WQ66</accession>
<dbReference type="HOGENOM" id="CLU_3000397_0_0_1"/>
<sequence>MIFGGKSCTIDVAVVFHGIMSGWKVFKSWLLDIAFVRHRYGKGVFRDRRLSFIFIKV</sequence>
<dbReference type="EMBL" id="FR824240">
    <property type="protein sequence ID" value="CCA23472.1"/>
    <property type="molecule type" value="Genomic_DNA"/>
</dbReference>
<evidence type="ECO:0000313" key="1">
    <source>
        <dbReference type="EMBL" id="CCA23472.1"/>
    </source>
</evidence>
<protein>
    <submittedName>
        <fullName evidence="1">AlNc14C195G8547 protein</fullName>
    </submittedName>
</protein>
<proteinExistence type="predicted"/>
<name>F0WQ66_9STRA</name>
<reference evidence="1" key="1">
    <citation type="journal article" date="2011" name="PLoS Biol.">
        <title>Gene gain and loss during evolution of obligate parasitism in the white rust pathogen of Arabidopsis thaliana.</title>
        <authorList>
            <person name="Kemen E."/>
            <person name="Gardiner A."/>
            <person name="Schultz-Larsen T."/>
            <person name="Kemen A.C."/>
            <person name="Balmuth A.L."/>
            <person name="Robert-Seilaniantz A."/>
            <person name="Bailey K."/>
            <person name="Holub E."/>
            <person name="Studholme D.J."/>
            <person name="Maclean D."/>
            <person name="Jones J.D."/>
        </authorList>
    </citation>
    <scope>NUCLEOTIDE SEQUENCE</scope>
</reference>
<gene>
    <name evidence="1" type="primary">AlNc14C195G8547</name>
    <name evidence="1" type="ORF">ALNC14_096160</name>
</gene>